<keyword evidence="4" id="KW-1185">Reference proteome</keyword>
<dbReference type="HAMAP" id="MF_01477">
    <property type="entry name" value="Iojap_RsfS"/>
    <property type="match status" value="1"/>
</dbReference>
<dbReference type="InterPro" id="IPR043519">
    <property type="entry name" value="NT_sf"/>
</dbReference>
<evidence type="ECO:0000313" key="3">
    <source>
        <dbReference type="EMBL" id="QHJ10849.1"/>
    </source>
</evidence>
<name>A0A857JFP7_9ALTE</name>
<dbReference type="KEGG" id="pmes:FX988_01071"/>
<dbReference type="Gene3D" id="3.30.460.10">
    <property type="entry name" value="Beta Polymerase, domain 2"/>
    <property type="match status" value="1"/>
</dbReference>
<keyword evidence="2" id="KW-0963">Cytoplasm</keyword>
<dbReference type="GO" id="GO:0005737">
    <property type="term" value="C:cytoplasm"/>
    <property type="evidence" value="ECO:0007669"/>
    <property type="project" value="UniProtKB-SubCell"/>
</dbReference>
<dbReference type="GO" id="GO:0043023">
    <property type="term" value="F:ribosomal large subunit binding"/>
    <property type="evidence" value="ECO:0007669"/>
    <property type="project" value="TreeGrafter"/>
</dbReference>
<dbReference type="PANTHER" id="PTHR21043:SF0">
    <property type="entry name" value="MITOCHONDRIAL ASSEMBLY OF RIBOSOMAL LARGE SUBUNIT PROTEIN 1"/>
    <property type="match status" value="1"/>
</dbReference>
<keyword evidence="2" id="KW-0810">Translation regulation</keyword>
<reference evidence="3 4" key="1">
    <citation type="submission" date="2019-12" db="EMBL/GenBank/DDBJ databases">
        <title>Genome sequencing and assembly of endphytes of Porphyra tenera.</title>
        <authorList>
            <person name="Park J.M."/>
            <person name="Shin R."/>
            <person name="Jo S.H."/>
        </authorList>
    </citation>
    <scope>NUCLEOTIDE SEQUENCE [LARGE SCALE GENOMIC DNA]</scope>
    <source>
        <strain evidence="3 4">GPM4</strain>
    </source>
</reference>
<dbReference type="PANTHER" id="PTHR21043">
    <property type="entry name" value="IOJAP SUPERFAMILY ORTHOLOG"/>
    <property type="match status" value="1"/>
</dbReference>
<dbReference type="OrthoDB" id="9793681at2"/>
<evidence type="ECO:0000256" key="1">
    <source>
        <dbReference type="ARBA" id="ARBA00010574"/>
    </source>
</evidence>
<dbReference type="SUPFAM" id="SSF81301">
    <property type="entry name" value="Nucleotidyltransferase"/>
    <property type="match status" value="1"/>
</dbReference>
<dbReference type="Pfam" id="PF02410">
    <property type="entry name" value="RsfS"/>
    <property type="match status" value="1"/>
</dbReference>
<organism evidence="3 4">
    <name type="scientific">Paraglaciecola mesophila</name>
    <dbReference type="NCBI Taxonomy" id="197222"/>
    <lineage>
        <taxon>Bacteria</taxon>
        <taxon>Pseudomonadati</taxon>
        <taxon>Pseudomonadota</taxon>
        <taxon>Gammaproteobacteria</taxon>
        <taxon>Alteromonadales</taxon>
        <taxon>Alteromonadaceae</taxon>
        <taxon>Paraglaciecola</taxon>
    </lineage>
</organism>
<dbReference type="GO" id="GO:0090071">
    <property type="term" value="P:negative regulation of ribosome biogenesis"/>
    <property type="evidence" value="ECO:0007669"/>
    <property type="project" value="UniProtKB-UniRule"/>
</dbReference>
<dbReference type="AlphaFoldDB" id="A0A857JFP7"/>
<comment type="subunit">
    <text evidence="2">Interacts with ribosomal protein uL14 (rplN).</text>
</comment>
<evidence type="ECO:0000256" key="2">
    <source>
        <dbReference type="HAMAP-Rule" id="MF_01477"/>
    </source>
</evidence>
<comment type="subcellular location">
    <subcellularLocation>
        <location evidence="2">Cytoplasm</location>
    </subcellularLocation>
</comment>
<keyword evidence="2" id="KW-0678">Repressor</keyword>
<dbReference type="RefSeq" id="WP_007984090.1">
    <property type="nucleotide sequence ID" value="NZ_CP047656.1"/>
</dbReference>
<dbReference type="NCBIfam" id="TIGR00090">
    <property type="entry name" value="rsfS_iojap_ybeB"/>
    <property type="match status" value="1"/>
</dbReference>
<protein>
    <recommendedName>
        <fullName evidence="2">Ribosomal silencing factor RsfS</fullName>
    </recommendedName>
</protein>
<dbReference type="InterPro" id="IPR004394">
    <property type="entry name" value="Iojap/RsfS/C7orf30"/>
</dbReference>
<accession>A0A857JFP7</accession>
<comment type="function">
    <text evidence="2">Functions as a ribosomal silencing factor. Interacts with ribosomal protein uL14 (rplN), blocking formation of intersubunit bridge B8. Prevents association of the 30S and 50S ribosomal subunits and the formation of functional ribosomes, thus repressing translation.</text>
</comment>
<evidence type="ECO:0000313" key="4">
    <source>
        <dbReference type="Proteomes" id="UP000464524"/>
    </source>
</evidence>
<sequence length="105" mass="11761">MDHQQLKAFVVEKIEDLKGRDIIDLDVSEKSSVTETMLICSGNSKRHVVSIAENVVVEAKQAGNPPLSIEGRDVGDWVLVDLGDVVLHVMQEDAREFYQLEKLWG</sequence>
<proteinExistence type="inferred from homology"/>
<dbReference type="GO" id="GO:0017148">
    <property type="term" value="P:negative regulation of translation"/>
    <property type="evidence" value="ECO:0007669"/>
    <property type="project" value="UniProtKB-UniRule"/>
</dbReference>
<dbReference type="EMBL" id="CP047656">
    <property type="protein sequence ID" value="QHJ10849.1"/>
    <property type="molecule type" value="Genomic_DNA"/>
</dbReference>
<comment type="similarity">
    <text evidence="1 2">Belongs to the Iojap/RsfS family.</text>
</comment>
<gene>
    <name evidence="2" type="primary">rsfS</name>
    <name evidence="3" type="ORF">FX988_01071</name>
</gene>
<dbReference type="GO" id="GO:0042256">
    <property type="term" value="P:cytosolic ribosome assembly"/>
    <property type="evidence" value="ECO:0007669"/>
    <property type="project" value="UniProtKB-UniRule"/>
</dbReference>
<dbReference type="Proteomes" id="UP000464524">
    <property type="component" value="Chromosome"/>
</dbReference>